<dbReference type="AlphaFoldDB" id="A0A7G5IGW9"/>
<feature type="transmembrane region" description="Helical" evidence="1">
    <location>
        <begin position="12"/>
        <end position="29"/>
    </location>
</feature>
<feature type="transmembrane region" description="Helical" evidence="1">
    <location>
        <begin position="285"/>
        <end position="303"/>
    </location>
</feature>
<evidence type="ECO:0000259" key="2">
    <source>
        <dbReference type="Pfam" id="PF01757"/>
    </source>
</evidence>
<keyword evidence="3" id="KW-0808">Transferase</keyword>
<evidence type="ECO:0000313" key="4">
    <source>
        <dbReference type="Proteomes" id="UP000515292"/>
    </source>
</evidence>
<dbReference type="PANTHER" id="PTHR23028">
    <property type="entry name" value="ACETYLTRANSFERASE"/>
    <property type="match status" value="1"/>
</dbReference>
<dbReference type="InterPro" id="IPR002656">
    <property type="entry name" value="Acyl_transf_3_dom"/>
</dbReference>
<keyword evidence="3" id="KW-0012">Acyltransferase</keyword>
<feature type="transmembrane region" description="Helical" evidence="1">
    <location>
        <begin position="345"/>
        <end position="365"/>
    </location>
</feature>
<name>A0A7G5IGW9_9SPHN</name>
<keyword evidence="1" id="KW-1133">Transmembrane helix</keyword>
<dbReference type="Pfam" id="PF01757">
    <property type="entry name" value="Acyl_transf_3"/>
    <property type="match status" value="1"/>
</dbReference>
<feature type="transmembrane region" description="Helical" evidence="1">
    <location>
        <begin position="84"/>
        <end position="105"/>
    </location>
</feature>
<feature type="transmembrane region" description="Helical" evidence="1">
    <location>
        <begin position="44"/>
        <end position="63"/>
    </location>
</feature>
<feature type="transmembrane region" description="Helical" evidence="1">
    <location>
        <begin position="200"/>
        <end position="219"/>
    </location>
</feature>
<dbReference type="PANTHER" id="PTHR23028:SF131">
    <property type="entry name" value="BLR2367 PROTEIN"/>
    <property type="match status" value="1"/>
</dbReference>
<evidence type="ECO:0000313" key="3">
    <source>
        <dbReference type="EMBL" id="QMW22611.1"/>
    </source>
</evidence>
<organism evidence="3 4">
    <name type="scientific">Sandaracinobacteroides saxicola</name>
    <dbReference type="NCBI Taxonomy" id="2759707"/>
    <lineage>
        <taxon>Bacteria</taxon>
        <taxon>Pseudomonadati</taxon>
        <taxon>Pseudomonadota</taxon>
        <taxon>Alphaproteobacteria</taxon>
        <taxon>Sphingomonadales</taxon>
        <taxon>Sphingosinicellaceae</taxon>
        <taxon>Sandaracinobacteroides</taxon>
    </lineage>
</organism>
<dbReference type="Proteomes" id="UP000515292">
    <property type="component" value="Chromosome"/>
</dbReference>
<feature type="transmembrane region" description="Helical" evidence="1">
    <location>
        <begin position="257"/>
        <end position="278"/>
    </location>
</feature>
<evidence type="ECO:0000256" key="1">
    <source>
        <dbReference type="SAM" id="Phobius"/>
    </source>
</evidence>
<dbReference type="GO" id="GO:0016020">
    <property type="term" value="C:membrane"/>
    <property type="evidence" value="ECO:0007669"/>
    <property type="project" value="TreeGrafter"/>
</dbReference>
<feature type="transmembrane region" description="Helical" evidence="1">
    <location>
        <begin position="231"/>
        <end position="251"/>
    </location>
</feature>
<dbReference type="RefSeq" id="WP_182295661.1">
    <property type="nucleotide sequence ID" value="NZ_CP059851.1"/>
</dbReference>
<dbReference type="KEGG" id="sand:H3309_15060"/>
<gene>
    <name evidence="3" type="ORF">H3309_15060</name>
</gene>
<dbReference type="GO" id="GO:0000271">
    <property type="term" value="P:polysaccharide biosynthetic process"/>
    <property type="evidence" value="ECO:0007669"/>
    <property type="project" value="TreeGrafter"/>
</dbReference>
<feature type="transmembrane region" description="Helical" evidence="1">
    <location>
        <begin position="155"/>
        <end position="188"/>
    </location>
</feature>
<protein>
    <submittedName>
        <fullName evidence="3">Acyltransferase</fullName>
    </submittedName>
</protein>
<dbReference type="EMBL" id="CP059851">
    <property type="protein sequence ID" value="QMW22611.1"/>
    <property type="molecule type" value="Genomic_DNA"/>
</dbReference>
<reference evidence="3 4" key="1">
    <citation type="submission" date="2020-07" db="EMBL/GenBank/DDBJ databases">
        <title>Complete genome sequence for Sandaracinobacter sp. M6.</title>
        <authorList>
            <person name="Tang Y."/>
            <person name="Liu Q."/>
            <person name="Guo Z."/>
            <person name="Lei P."/>
            <person name="Huang B."/>
        </authorList>
    </citation>
    <scope>NUCLEOTIDE SEQUENCE [LARGE SCALE GENOMIC DNA]</scope>
    <source>
        <strain evidence="3 4">M6</strain>
    </source>
</reference>
<proteinExistence type="predicted"/>
<dbReference type="GO" id="GO:0016747">
    <property type="term" value="F:acyltransferase activity, transferring groups other than amino-acyl groups"/>
    <property type="evidence" value="ECO:0007669"/>
    <property type="project" value="InterPro"/>
</dbReference>
<keyword evidence="4" id="KW-1185">Reference proteome</keyword>
<keyword evidence="1" id="KW-0812">Transmembrane</keyword>
<feature type="domain" description="Acyltransferase 3" evidence="2">
    <location>
        <begin position="13"/>
        <end position="362"/>
    </location>
</feature>
<sequence length="385" mass="42312">MSLTGPSHRFEVLDALRGLCALLVCLFHFRVNSPVADWALVRESWLFVDFFFVLSGFVIACTYRQRLADGFGLLRFMGLRFGRVYPLHLFMLGLFVLSEAIGLSGVGASVMERDVFTGHTSLESLGLNILLLHSFHTTGGLTWNEPSWSIATEFWTYGLFAVAVVACGRWLNAALLAAVVACALLLLTLTDHGVNVTWDFGMIRCVYGFSLGVLAWALWPRVAAWRPGATPGTVAELAMVALLLLLVPLLGGNPANILLPPLFMAAVLLFAHEAGAVSRLLRRPLFQWLGLLSFSIYMVHALVQARFDDLLKLIERATGATLLTPMLHAGKMVDYAGATPVQGTLLLFVMLALVVGISYLTYRFVEVPGQLWARRRFGAKARQQA</sequence>
<dbReference type="InterPro" id="IPR050879">
    <property type="entry name" value="Acyltransferase_3"/>
</dbReference>
<accession>A0A7G5IGW9</accession>
<keyword evidence="1" id="KW-0472">Membrane</keyword>